<dbReference type="InterPro" id="IPR007627">
    <property type="entry name" value="RNA_pol_sigma70_r2"/>
</dbReference>
<dbReference type="GO" id="GO:0006352">
    <property type="term" value="P:DNA-templated transcription initiation"/>
    <property type="evidence" value="ECO:0007669"/>
    <property type="project" value="InterPro"/>
</dbReference>
<evidence type="ECO:0000256" key="5">
    <source>
        <dbReference type="ARBA" id="ARBA00023163"/>
    </source>
</evidence>
<keyword evidence="4" id="KW-0238">DNA-binding</keyword>
<dbReference type="PANTHER" id="PTHR43133">
    <property type="entry name" value="RNA POLYMERASE ECF-TYPE SIGMA FACTO"/>
    <property type="match status" value="1"/>
</dbReference>
<evidence type="ECO:0000259" key="7">
    <source>
        <dbReference type="Pfam" id="PF08281"/>
    </source>
</evidence>
<evidence type="ECO:0000256" key="1">
    <source>
        <dbReference type="ARBA" id="ARBA00010641"/>
    </source>
</evidence>
<dbReference type="PANTHER" id="PTHR43133:SF50">
    <property type="entry name" value="ECF RNA POLYMERASE SIGMA FACTOR SIGM"/>
    <property type="match status" value="1"/>
</dbReference>
<evidence type="ECO:0000256" key="2">
    <source>
        <dbReference type="ARBA" id="ARBA00023015"/>
    </source>
</evidence>
<evidence type="ECO:0000313" key="8">
    <source>
        <dbReference type="EMBL" id="GIH06589.1"/>
    </source>
</evidence>
<dbReference type="Gene3D" id="1.10.1740.10">
    <property type="match status" value="1"/>
</dbReference>
<evidence type="ECO:0000256" key="4">
    <source>
        <dbReference type="ARBA" id="ARBA00023125"/>
    </source>
</evidence>
<dbReference type="NCBIfam" id="TIGR02937">
    <property type="entry name" value="sigma70-ECF"/>
    <property type="match status" value="1"/>
</dbReference>
<dbReference type="InterPro" id="IPR013325">
    <property type="entry name" value="RNA_pol_sigma_r2"/>
</dbReference>
<dbReference type="Pfam" id="PF04542">
    <property type="entry name" value="Sigma70_r2"/>
    <property type="match status" value="1"/>
</dbReference>
<comment type="caution">
    <text evidence="8">The sequence shown here is derived from an EMBL/GenBank/DDBJ whole genome shotgun (WGS) entry which is preliminary data.</text>
</comment>
<keyword evidence="9" id="KW-1185">Reference proteome</keyword>
<name>A0A8J3QAV0_9ACTN</name>
<dbReference type="SUPFAM" id="SSF88659">
    <property type="entry name" value="Sigma3 and sigma4 domains of RNA polymerase sigma factors"/>
    <property type="match status" value="1"/>
</dbReference>
<feature type="domain" description="RNA polymerase sigma-70 region 2" evidence="6">
    <location>
        <begin position="34"/>
        <end position="87"/>
    </location>
</feature>
<dbReference type="InterPro" id="IPR013324">
    <property type="entry name" value="RNA_pol_sigma_r3/r4-like"/>
</dbReference>
<dbReference type="Pfam" id="PF08281">
    <property type="entry name" value="Sigma70_r4_2"/>
    <property type="match status" value="1"/>
</dbReference>
<dbReference type="Proteomes" id="UP000612899">
    <property type="component" value="Unassembled WGS sequence"/>
</dbReference>
<proteinExistence type="inferred from homology"/>
<dbReference type="EMBL" id="BONY01000028">
    <property type="protein sequence ID" value="GIH06589.1"/>
    <property type="molecule type" value="Genomic_DNA"/>
</dbReference>
<dbReference type="GO" id="GO:0003677">
    <property type="term" value="F:DNA binding"/>
    <property type="evidence" value="ECO:0007669"/>
    <property type="project" value="UniProtKB-KW"/>
</dbReference>
<evidence type="ECO:0000256" key="3">
    <source>
        <dbReference type="ARBA" id="ARBA00023082"/>
    </source>
</evidence>
<feature type="domain" description="RNA polymerase sigma factor 70 region 4 type 2" evidence="7">
    <location>
        <begin position="109"/>
        <end position="161"/>
    </location>
</feature>
<keyword evidence="2" id="KW-0805">Transcription regulation</keyword>
<protein>
    <submittedName>
        <fullName evidence="8">RNA polymerase sigma24 factor</fullName>
    </submittedName>
</protein>
<dbReference type="InterPro" id="IPR013249">
    <property type="entry name" value="RNA_pol_sigma70_r4_t2"/>
</dbReference>
<dbReference type="SUPFAM" id="SSF88946">
    <property type="entry name" value="Sigma2 domain of RNA polymerase sigma factors"/>
    <property type="match status" value="1"/>
</dbReference>
<dbReference type="InterPro" id="IPR036388">
    <property type="entry name" value="WH-like_DNA-bd_sf"/>
</dbReference>
<reference evidence="8" key="1">
    <citation type="submission" date="2021-01" db="EMBL/GenBank/DDBJ databases">
        <title>Whole genome shotgun sequence of Rhizocola hellebori NBRC 109834.</title>
        <authorList>
            <person name="Komaki H."/>
            <person name="Tamura T."/>
        </authorList>
    </citation>
    <scope>NUCLEOTIDE SEQUENCE</scope>
    <source>
        <strain evidence="8">NBRC 109834</strain>
    </source>
</reference>
<dbReference type="Gene3D" id="1.10.10.10">
    <property type="entry name" value="Winged helix-like DNA-binding domain superfamily/Winged helix DNA-binding domain"/>
    <property type="match status" value="1"/>
</dbReference>
<dbReference type="CDD" id="cd06171">
    <property type="entry name" value="Sigma70_r4"/>
    <property type="match status" value="1"/>
</dbReference>
<dbReference type="GO" id="GO:0016987">
    <property type="term" value="F:sigma factor activity"/>
    <property type="evidence" value="ECO:0007669"/>
    <property type="project" value="UniProtKB-KW"/>
</dbReference>
<evidence type="ECO:0000313" key="9">
    <source>
        <dbReference type="Proteomes" id="UP000612899"/>
    </source>
</evidence>
<dbReference type="InterPro" id="IPR039425">
    <property type="entry name" value="RNA_pol_sigma-70-like"/>
</dbReference>
<comment type="similarity">
    <text evidence="1">Belongs to the sigma-70 factor family. ECF subfamily.</text>
</comment>
<dbReference type="AlphaFoldDB" id="A0A8J3QAV0"/>
<organism evidence="8 9">
    <name type="scientific">Rhizocola hellebori</name>
    <dbReference type="NCBI Taxonomy" id="1392758"/>
    <lineage>
        <taxon>Bacteria</taxon>
        <taxon>Bacillati</taxon>
        <taxon>Actinomycetota</taxon>
        <taxon>Actinomycetes</taxon>
        <taxon>Micromonosporales</taxon>
        <taxon>Micromonosporaceae</taxon>
        <taxon>Rhizocola</taxon>
    </lineage>
</organism>
<sequence length="169" mass="19015">MAAEVSVVVARAEPFREFDEFYAANYQGLCLQLLVYLGDLAEAQDVVQEAFCRALKKWQQIGAYDEPGAWVRRVAWNLAIHRFRRQGTVTRFLRRQRLEVVPGPDPTRVALIAALATLPPNHRRAVVLHHMVQLSIAEIAQQEDVAEGTVKSWLSRGRAALAAQLDQEA</sequence>
<accession>A0A8J3QAV0</accession>
<keyword evidence="5" id="KW-0804">Transcription</keyword>
<evidence type="ECO:0000259" key="6">
    <source>
        <dbReference type="Pfam" id="PF04542"/>
    </source>
</evidence>
<dbReference type="InterPro" id="IPR014284">
    <property type="entry name" value="RNA_pol_sigma-70_dom"/>
</dbReference>
<gene>
    <name evidence="8" type="ORF">Rhe02_46560</name>
</gene>
<keyword evidence="3" id="KW-0731">Sigma factor</keyword>